<dbReference type="AlphaFoldDB" id="W2XYI0"/>
<sequence>MQASRRNKKAKQKALEVERRRLEEIVKQLEANMRNAAAVCSTEENSQS</sequence>
<gene>
    <name evidence="2" type="ORF">F442_22809</name>
</gene>
<keyword evidence="1" id="KW-0175">Coiled coil</keyword>
<feature type="coiled-coil region" evidence="1">
    <location>
        <begin position="5"/>
        <end position="46"/>
    </location>
</feature>
<accession>W2XYI0</accession>
<dbReference type="EMBL" id="ANIY01005327">
    <property type="protein sequence ID" value="ETP27910.1"/>
    <property type="molecule type" value="Genomic_DNA"/>
</dbReference>
<evidence type="ECO:0000256" key="1">
    <source>
        <dbReference type="SAM" id="Coils"/>
    </source>
</evidence>
<comment type="caution">
    <text evidence="2">The sequence shown here is derived from an EMBL/GenBank/DDBJ whole genome shotgun (WGS) entry which is preliminary data.</text>
</comment>
<proteinExistence type="predicted"/>
<protein>
    <submittedName>
        <fullName evidence="2">Uncharacterized protein</fullName>
    </submittedName>
</protein>
<evidence type="ECO:0000313" key="2">
    <source>
        <dbReference type="EMBL" id="ETP27910.1"/>
    </source>
</evidence>
<name>W2XYI0_PHYNI</name>
<evidence type="ECO:0000313" key="3">
    <source>
        <dbReference type="Proteomes" id="UP000018948"/>
    </source>
</evidence>
<organism evidence="2 3">
    <name type="scientific">Phytophthora nicotianae P10297</name>
    <dbReference type="NCBI Taxonomy" id="1317064"/>
    <lineage>
        <taxon>Eukaryota</taxon>
        <taxon>Sar</taxon>
        <taxon>Stramenopiles</taxon>
        <taxon>Oomycota</taxon>
        <taxon>Peronosporomycetes</taxon>
        <taxon>Peronosporales</taxon>
        <taxon>Peronosporaceae</taxon>
        <taxon>Phytophthora</taxon>
    </lineage>
</organism>
<reference evidence="2 3" key="1">
    <citation type="submission" date="2013-11" db="EMBL/GenBank/DDBJ databases">
        <title>The Genome Sequence of Phytophthora parasitica P10297.</title>
        <authorList>
            <consortium name="The Broad Institute Genomics Platform"/>
            <person name="Russ C."/>
            <person name="Tyler B."/>
            <person name="Panabieres F."/>
            <person name="Shan W."/>
            <person name="Tripathy S."/>
            <person name="Grunwald N."/>
            <person name="Machado M."/>
            <person name="Johnson C.S."/>
            <person name="Walker B."/>
            <person name="Young S.K."/>
            <person name="Zeng Q."/>
            <person name="Gargeya S."/>
            <person name="Fitzgerald M."/>
            <person name="Haas B."/>
            <person name="Abouelleil A."/>
            <person name="Allen A.W."/>
            <person name="Alvarado L."/>
            <person name="Arachchi H.M."/>
            <person name="Berlin A.M."/>
            <person name="Chapman S.B."/>
            <person name="Gainer-Dewar J."/>
            <person name="Goldberg J."/>
            <person name="Griggs A."/>
            <person name="Gujja S."/>
            <person name="Hansen M."/>
            <person name="Howarth C."/>
            <person name="Imamovic A."/>
            <person name="Ireland A."/>
            <person name="Larimer J."/>
            <person name="McCowan C."/>
            <person name="Murphy C."/>
            <person name="Pearson M."/>
            <person name="Poon T.W."/>
            <person name="Priest M."/>
            <person name="Roberts A."/>
            <person name="Saif S."/>
            <person name="Shea T."/>
            <person name="Sisk P."/>
            <person name="Sykes S."/>
            <person name="Wortman J."/>
            <person name="Nusbaum C."/>
            <person name="Birren B."/>
        </authorList>
    </citation>
    <scope>NUCLEOTIDE SEQUENCE [LARGE SCALE GENOMIC DNA]</scope>
    <source>
        <strain evidence="2 3">P10297</strain>
    </source>
</reference>
<dbReference type="Proteomes" id="UP000018948">
    <property type="component" value="Unassembled WGS sequence"/>
</dbReference>